<accession>A0A2P2PAD3</accession>
<sequence>MAVTMHCKSSTFMFFFTCKLKIQVQVH</sequence>
<evidence type="ECO:0000313" key="1">
    <source>
        <dbReference type="EMBL" id="MBX51667.1"/>
    </source>
</evidence>
<reference evidence="1" key="1">
    <citation type="submission" date="2018-02" db="EMBL/GenBank/DDBJ databases">
        <title>Rhizophora mucronata_Transcriptome.</title>
        <authorList>
            <person name="Meera S.P."/>
            <person name="Sreeshan A."/>
            <person name="Augustine A."/>
        </authorList>
    </citation>
    <scope>NUCLEOTIDE SEQUENCE</scope>
    <source>
        <tissue evidence="1">Leaf</tissue>
    </source>
</reference>
<proteinExistence type="predicted"/>
<dbReference type="EMBL" id="GGEC01071183">
    <property type="protein sequence ID" value="MBX51667.1"/>
    <property type="molecule type" value="Transcribed_RNA"/>
</dbReference>
<dbReference type="AlphaFoldDB" id="A0A2P2PAD3"/>
<organism evidence="1">
    <name type="scientific">Rhizophora mucronata</name>
    <name type="common">Asiatic mangrove</name>
    <dbReference type="NCBI Taxonomy" id="61149"/>
    <lineage>
        <taxon>Eukaryota</taxon>
        <taxon>Viridiplantae</taxon>
        <taxon>Streptophyta</taxon>
        <taxon>Embryophyta</taxon>
        <taxon>Tracheophyta</taxon>
        <taxon>Spermatophyta</taxon>
        <taxon>Magnoliopsida</taxon>
        <taxon>eudicotyledons</taxon>
        <taxon>Gunneridae</taxon>
        <taxon>Pentapetalae</taxon>
        <taxon>rosids</taxon>
        <taxon>fabids</taxon>
        <taxon>Malpighiales</taxon>
        <taxon>Rhizophoraceae</taxon>
        <taxon>Rhizophora</taxon>
    </lineage>
</organism>
<name>A0A2P2PAD3_RHIMU</name>
<protein>
    <submittedName>
        <fullName evidence="1">Uncharacterized protein</fullName>
    </submittedName>
</protein>